<sequence length="477" mass="52119">MKRDEKQQDLASRLEIPSVVPDLVNARIDHTLQNLEQRKRSRRLTKKSILVLAACLTIISLGTLAAFGQNLPLLNSLVKMVNPAAAQNYERVKVDISGGKAGSAGGAGKTAVHKTATDQGITLTVNDLAYDGASLIIGFELSKAGGFGNDVVEIDTDLLPSFQNPEDGRPANSESLVADSYLTPKDNGDYQGYAAFHFGDPAPNIEDNGTLTLTASNIGVVDSTGFKEVNGLWKIETGLTGKDIYTAAQITESGLEHPLKNGKVESVKLIRSALNNMISLKGYATPSTGFPAVLQGFFILDDRGNCLNYRYILREFPRQTGLAEEGSFNTVISLMRIPADTQRLTVIPYTSVKGKESKVYAAELQQLPVSIPMQDQEMTISAVERGQEKLTIHYTVSGFEDNKAYPSFEFVEQNGGKIPAAAQTGRRMNPMDYETGLGIYEWKTDRAQDIAKVLIHSQEYDLQKDLAFDLDLTEDKK</sequence>
<dbReference type="InterPro" id="IPR025436">
    <property type="entry name" value="DUF4179"/>
</dbReference>
<evidence type="ECO:0000256" key="1">
    <source>
        <dbReference type="SAM" id="Phobius"/>
    </source>
</evidence>
<evidence type="ECO:0000259" key="2">
    <source>
        <dbReference type="Pfam" id="PF13786"/>
    </source>
</evidence>
<keyword evidence="1" id="KW-0812">Transmembrane</keyword>
<dbReference type="KEGG" id="sgy:Sgly_1141"/>
<dbReference type="AlphaFoldDB" id="F0SU82"/>
<protein>
    <recommendedName>
        <fullName evidence="2">DUF4179 domain-containing protein</fullName>
    </recommendedName>
</protein>
<feature type="transmembrane region" description="Helical" evidence="1">
    <location>
        <begin position="48"/>
        <end position="67"/>
    </location>
</feature>
<evidence type="ECO:0000313" key="4">
    <source>
        <dbReference type="Proteomes" id="UP000007488"/>
    </source>
</evidence>
<dbReference type="eggNOG" id="ENOG5033TMJ">
    <property type="taxonomic scope" value="Bacteria"/>
</dbReference>
<reference evidence="3 4" key="1">
    <citation type="journal article" date="2011" name="Stand. Genomic Sci.">
        <title>Complete genome sequence of Syntrophobotulus glycolicus type strain (FlGlyR).</title>
        <authorList>
            <person name="Han C."/>
            <person name="Mwirichia R."/>
            <person name="Chertkov O."/>
            <person name="Held B."/>
            <person name="Lapidus A."/>
            <person name="Nolan M."/>
            <person name="Lucas S."/>
            <person name="Hammon N."/>
            <person name="Deshpande S."/>
            <person name="Cheng J.F."/>
            <person name="Tapia R."/>
            <person name="Goodwin L."/>
            <person name="Pitluck S."/>
            <person name="Huntemann M."/>
            <person name="Liolios K."/>
            <person name="Ivanova N."/>
            <person name="Pagani I."/>
            <person name="Mavromatis K."/>
            <person name="Ovchinikova G."/>
            <person name="Pati A."/>
            <person name="Chen A."/>
            <person name="Palaniappan K."/>
            <person name="Land M."/>
            <person name="Hauser L."/>
            <person name="Brambilla E.M."/>
            <person name="Rohde M."/>
            <person name="Spring S."/>
            <person name="Sikorski J."/>
            <person name="Goker M."/>
            <person name="Woyke T."/>
            <person name="Bristow J."/>
            <person name="Eisen J.A."/>
            <person name="Markowitz V."/>
            <person name="Hugenholtz P."/>
            <person name="Kyrpides N.C."/>
            <person name="Klenk H.P."/>
            <person name="Detter J.C."/>
        </authorList>
    </citation>
    <scope>NUCLEOTIDE SEQUENCE [LARGE SCALE GENOMIC DNA]</scope>
    <source>
        <strain evidence="4">DSM 8271 / FlGlyR</strain>
    </source>
</reference>
<reference evidence="4" key="2">
    <citation type="submission" date="2011-02" db="EMBL/GenBank/DDBJ databases">
        <title>The complete genome of Syntrophobotulus glycolicus DSM 8271.</title>
        <authorList>
            <person name="Lucas S."/>
            <person name="Copeland A."/>
            <person name="Lapidus A."/>
            <person name="Bruce D."/>
            <person name="Goodwin L."/>
            <person name="Pitluck S."/>
            <person name="Kyrpides N."/>
            <person name="Mavromatis K."/>
            <person name="Pagani I."/>
            <person name="Ivanova N."/>
            <person name="Mikhailova N."/>
            <person name="Chertkov O."/>
            <person name="Held B."/>
            <person name="Detter J.C."/>
            <person name="Tapia R."/>
            <person name="Han C."/>
            <person name="Land M."/>
            <person name="Hauser L."/>
            <person name="Markowitz V."/>
            <person name="Cheng J.-F."/>
            <person name="Hugenholtz P."/>
            <person name="Woyke T."/>
            <person name="Wu D."/>
            <person name="Spring S."/>
            <person name="Schroeder M."/>
            <person name="Brambilla E."/>
            <person name="Klenk H.-P."/>
            <person name="Eisen J.A."/>
        </authorList>
    </citation>
    <scope>NUCLEOTIDE SEQUENCE [LARGE SCALE GENOMIC DNA]</scope>
    <source>
        <strain evidence="4">DSM 8271 / FlGlyR</strain>
    </source>
</reference>
<organism evidence="3 4">
    <name type="scientific">Syntrophobotulus glycolicus (strain DSM 8271 / FlGlyR)</name>
    <dbReference type="NCBI Taxonomy" id="645991"/>
    <lineage>
        <taxon>Bacteria</taxon>
        <taxon>Bacillati</taxon>
        <taxon>Bacillota</taxon>
        <taxon>Clostridia</taxon>
        <taxon>Eubacteriales</taxon>
        <taxon>Desulfitobacteriaceae</taxon>
        <taxon>Syntrophobotulus</taxon>
    </lineage>
</organism>
<proteinExistence type="predicted"/>
<name>F0SU82_SYNGF</name>
<dbReference type="OrthoDB" id="2541898at2"/>
<dbReference type="STRING" id="645991.Sgly_1141"/>
<dbReference type="HOGENOM" id="CLU_572268_0_0_9"/>
<dbReference type="RefSeq" id="WP_013624335.1">
    <property type="nucleotide sequence ID" value="NC_015172.1"/>
</dbReference>
<feature type="domain" description="DUF4179" evidence="2">
    <location>
        <begin position="41"/>
        <end position="142"/>
    </location>
</feature>
<dbReference type="Gene3D" id="2.60.40.1630">
    <property type="entry name" value="bacillus anthracis domain"/>
    <property type="match status" value="1"/>
</dbReference>
<evidence type="ECO:0000313" key="3">
    <source>
        <dbReference type="EMBL" id="ADY55465.1"/>
    </source>
</evidence>
<dbReference type="EMBL" id="CP002547">
    <property type="protein sequence ID" value="ADY55465.1"/>
    <property type="molecule type" value="Genomic_DNA"/>
</dbReference>
<keyword evidence="1" id="KW-1133">Transmembrane helix</keyword>
<accession>F0SU82</accession>
<gene>
    <name evidence="3" type="ordered locus">Sgly_1141</name>
</gene>
<dbReference type="Proteomes" id="UP000007488">
    <property type="component" value="Chromosome"/>
</dbReference>
<dbReference type="Pfam" id="PF13786">
    <property type="entry name" value="DUF4179"/>
    <property type="match status" value="1"/>
</dbReference>
<keyword evidence="1" id="KW-0472">Membrane</keyword>
<keyword evidence="4" id="KW-1185">Reference proteome</keyword>